<keyword evidence="2" id="KW-1185">Reference proteome</keyword>
<dbReference type="InterPro" id="IPR007493">
    <property type="entry name" value="DUF538"/>
</dbReference>
<reference evidence="1 2" key="1">
    <citation type="submission" date="2020-08" db="EMBL/GenBank/DDBJ databases">
        <title>Plant Genome Project.</title>
        <authorList>
            <person name="Zhang R.-G."/>
        </authorList>
    </citation>
    <scope>NUCLEOTIDE SEQUENCE [LARGE SCALE GENOMIC DNA]</scope>
    <source>
        <tissue evidence="1">Rhizome</tissue>
    </source>
</reference>
<dbReference type="AlphaFoldDB" id="A0A8J5EP18"/>
<proteinExistence type="predicted"/>
<sequence>MLNIIIFIKIESDQIKNHGLPSGLIPESVECFSYDDTSCLLEVRLCGPCYAHYEDGLAHFDSEVRGNLSYTVKSCSFGFLSRGSWSSIPPLV</sequence>
<dbReference type="Gene3D" id="2.30.240.10">
    <property type="entry name" value="At5g01610-like"/>
    <property type="match status" value="1"/>
</dbReference>
<dbReference type="SUPFAM" id="SSF141562">
    <property type="entry name" value="At5g01610-like"/>
    <property type="match status" value="1"/>
</dbReference>
<protein>
    <submittedName>
        <fullName evidence="1">Uncharacterized protein</fullName>
    </submittedName>
</protein>
<evidence type="ECO:0000313" key="2">
    <source>
        <dbReference type="Proteomes" id="UP000734854"/>
    </source>
</evidence>
<gene>
    <name evidence="1" type="ORF">ZIOFF_073106</name>
</gene>
<dbReference type="Pfam" id="PF04398">
    <property type="entry name" value="DUF538"/>
    <property type="match status" value="1"/>
</dbReference>
<dbReference type="Proteomes" id="UP000734854">
    <property type="component" value="Unassembled WGS sequence"/>
</dbReference>
<name>A0A8J5EP18_ZINOF</name>
<dbReference type="InterPro" id="IPR036758">
    <property type="entry name" value="At5g01610-like"/>
</dbReference>
<dbReference type="EMBL" id="JACMSC010000022">
    <property type="protein sequence ID" value="KAG6468421.1"/>
    <property type="molecule type" value="Genomic_DNA"/>
</dbReference>
<evidence type="ECO:0000313" key="1">
    <source>
        <dbReference type="EMBL" id="KAG6468421.1"/>
    </source>
</evidence>
<comment type="caution">
    <text evidence="1">The sequence shown here is derived from an EMBL/GenBank/DDBJ whole genome shotgun (WGS) entry which is preliminary data.</text>
</comment>
<accession>A0A8J5EP18</accession>
<organism evidence="1 2">
    <name type="scientific">Zingiber officinale</name>
    <name type="common">Ginger</name>
    <name type="synonym">Amomum zingiber</name>
    <dbReference type="NCBI Taxonomy" id="94328"/>
    <lineage>
        <taxon>Eukaryota</taxon>
        <taxon>Viridiplantae</taxon>
        <taxon>Streptophyta</taxon>
        <taxon>Embryophyta</taxon>
        <taxon>Tracheophyta</taxon>
        <taxon>Spermatophyta</taxon>
        <taxon>Magnoliopsida</taxon>
        <taxon>Liliopsida</taxon>
        <taxon>Zingiberales</taxon>
        <taxon>Zingiberaceae</taxon>
        <taxon>Zingiber</taxon>
    </lineage>
</organism>